<protein>
    <recommendedName>
        <fullName evidence="10">TGF-beta family profile domain-containing protein</fullName>
    </recommendedName>
</protein>
<name>A0A9Q1EGC4_SYNKA</name>
<evidence type="ECO:0000256" key="2">
    <source>
        <dbReference type="ARBA" id="ARBA00006656"/>
    </source>
</evidence>
<organism evidence="11 12">
    <name type="scientific">Synaphobranchus kaupii</name>
    <name type="common">Kaup's arrowtooth eel</name>
    <dbReference type="NCBI Taxonomy" id="118154"/>
    <lineage>
        <taxon>Eukaryota</taxon>
        <taxon>Metazoa</taxon>
        <taxon>Chordata</taxon>
        <taxon>Craniata</taxon>
        <taxon>Vertebrata</taxon>
        <taxon>Euteleostomi</taxon>
        <taxon>Actinopterygii</taxon>
        <taxon>Neopterygii</taxon>
        <taxon>Teleostei</taxon>
        <taxon>Anguilliformes</taxon>
        <taxon>Synaphobranchidae</taxon>
        <taxon>Synaphobranchus</taxon>
    </lineage>
</organism>
<dbReference type="Gene3D" id="2.10.90.10">
    <property type="entry name" value="Cystine-knot cytokines"/>
    <property type="match status" value="1"/>
</dbReference>
<feature type="compositionally biased region" description="Basic residues" evidence="9">
    <location>
        <begin position="80"/>
        <end position="92"/>
    </location>
</feature>
<evidence type="ECO:0000313" key="12">
    <source>
        <dbReference type="Proteomes" id="UP001152622"/>
    </source>
</evidence>
<evidence type="ECO:0000256" key="7">
    <source>
        <dbReference type="ARBA" id="ARBA00023180"/>
    </source>
</evidence>
<dbReference type="Proteomes" id="UP001152622">
    <property type="component" value="Chromosome 18"/>
</dbReference>
<dbReference type="GO" id="GO:0005125">
    <property type="term" value="F:cytokine activity"/>
    <property type="evidence" value="ECO:0007669"/>
    <property type="project" value="TreeGrafter"/>
</dbReference>
<gene>
    <name evidence="11" type="ORF">SKAU_G00372550</name>
</gene>
<evidence type="ECO:0000256" key="5">
    <source>
        <dbReference type="ARBA" id="ARBA00023030"/>
    </source>
</evidence>
<dbReference type="PRINTS" id="PR00669">
    <property type="entry name" value="INHIBINA"/>
</dbReference>
<proteinExistence type="inferred from homology"/>
<evidence type="ECO:0000256" key="1">
    <source>
        <dbReference type="ARBA" id="ARBA00004613"/>
    </source>
</evidence>
<keyword evidence="4" id="KW-0732">Signal</keyword>
<dbReference type="CDD" id="cd19402">
    <property type="entry name" value="TGF_beta_GDF9B"/>
    <property type="match status" value="1"/>
</dbReference>
<evidence type="ECO:0000256" key="6">
    <source>
        <dbReference type="ARBA" id="ARBA00023157"/>
    </source>
</evidence>
<keyword evidence="12" id="KW-1185">Reference proteome</keyword>
<keyword evidence="7" id="KW-0325">Glycoprotein</keyword>
<comment type="caution">
    <text evidence="11">The sequence shown here is derived from an EMBL/GenBank/DDBJ whole genome shotgun (WGS) entry which is preliminary data.</text>
</comment>
<dbReference type="InterPro" id="IPR001839">
    <property type="entry name" value="TGF-b_C"/>
</dbReference>
<dbReference type="PROSITE" id="PS51362">
    <property type="entry name" value="TGF_BETA_2"/>
    <property type="match status" value="1"/>
</dbReference>
<dbReference type="InterPro" id="IPR015615">
    <property type="entry name" value="TGF-beta-rel"/>
</dbReference>
<dbReference type="GO" id="GO:0008083">
    <property type="term" value="F:growth factor activity"/>
    <property type="evidence" value="ECO:0007669"/>
    <property type="project" value="UniProtKB-KW"/>
</dbReference>
<dbReference type="OrthoDB" id="6427922at2759"/>
<sequence length="432" mass="49037">MLHFLYYGLQYSDSGSLPGCYHSHQRLDMKATYSHSLCNILIFSYLFSMSCTLTPPHDDGEMASSSSSQGDVSTIQPRQKDHRRQQKLHYRSPTKDQVADQNLRYMLNLYNKAADTDGRPREPRILGFNTVRLIRSTSTRKQFSASSPDQQYSYMVQYELKALPLEKLVRAAFVHLRSTALSHVPLSCGVNISSLGPASQRVSSGGHVTLQPHDQWTEMDITPHISSQSEGRLSLAVQYQCVEDRLVKITMLRRRGGRRTQGKLVSPQTQLRAPALLLFLEEEAGDPRDWAGPMEARAPSVPRPRRSKEPGSIGADIPNYERQNSVAKNQCKLHSYRVTFQDLGWDHWIIAPHKYNPRYCRGDCPRILHYGYNSPNHAIVQNFINEMGVGEVPPPACVPYKYKPISVLTMEKNGSIVYKEYEDMIAESCTCR</sequence>
<dbReference type="Pfam" id="PF00019">
    <property type="entry name" value="TGF_beta"/>
    <property type="match status" value="1"/>
</dbReference>
<comment type="subcellular location">
    <subcellularLocation>
        <location evidence="1">Secreted</location>
    </subcellularLocation>
</comment>
<dbReference type="InterPro" id="IPR017948">
    <property type="entry name" value="TGFb_CS"/>
</dbReference>
<evidence type="ECO:0000313" key="11">
    <source>
        <dbReference type="EMBL" id="KAJ8338289.1"/>
    </source>
</evidence>
<feature type="domain" description="TGF-beta family profile" evidence="10">
    <location>
        <begin position="303"/>
        <end position="432"/>
    </location>
</feature>
<dbReference type="FunFam" id="2.10.90.10:FF:000012">
    <property type="entry name" value="Growth/differentiation factor 9 (Predicted)"/>
    <property type="match status" value="1"/>
</dbReference>
<keyword evidence="6" id="KW-1015">Disulfide bond</keyword>
<feature type="compositionally biased region" description="Polar residues" evidence="9">
    <location>
        <begin position="63"/>
        <end position="77"/>
    </location>
</feature>
<evidence type="ECO:0000256" key="9">
    <source>
        <dbReference type="SAM" id="MobiDB-lite"/>
    </source>
</evidence>
<dbReference type="EMBL" id="JAINUF010000018">
    <property type="protein sequence ID" value="KAJ8338289.1"/>
    <property type="molecule type" value="Genomic_DNA"/>
</dbReference>
<feature type="region of interest" description="Disordered" evidence="9">
    <location>
        <begin position="288"/>
        <end position="318"/>
    </location>
</feature>
<keyword evidence="3" id="KW-0964">Secreted</keyword>
<evidence type="ECO:0000256" key="4">
    <source>
        <dbReference type="ARBA" id="ARBA00022729"/>
    </source>
</evidence>
<dbReference type="SUPFAM" id="SSF57501">
    <property type="entry name" value="Cystine-knot cytokines"/>
    <property type="match status" value="1"/>
</dbReference>
<dbReference type="GO" id="GO:0005615">
    <property type="term" value="C:extracellular space"/>
    <property type="evidence" value="ECO:0007669"/>
    <property type="project" value="TreeGrafter"/>
</dbReference>
<keyword evidence="5 8" id="KW-0339">Growth factor</keyword>
<dbReference type="PANTHER" id="PTHR11848">
    <property type="entry name" value="TGF-BETA FAMILY"/>
    <property type="match status" value="1"/>
</dbReference>
<accession>A0A9Q1EGC4</accession>
<dbReference type="SMART" id="SM00204">
    <property type="entry name" value="TGFB"/>
    <property type="match status" value="1"/>
</dbReference>
<evidence type="ECO:0000259" key="10">
    <source>
        <dbReference type="PROSITE" id="PS51362"/>
    </source>
</evidence>
<evidence type="ECO:0000256" key="8">
    <source>
        <dbReference type="RuleBase" id="RU000354"/>
    </source>
</evidence>
<dbReference type="PANTHER" id="PTHR11848:SF22">
    <property type="entry name" value="BONE MORPHOGENETIC PROTEIN 15"/>
    <property type="match status" value="1"/>
</dbReference>
<comment type="similarity">
    <text evidence="2 8">Belongs to the TGF-beta family.</text>
</comment>
<evidence type="ECO:0000256" key="3">
    <source>
        <dbReference type="ARBA" id="ARBA00022525"/>
    </source>
</evidence>
<reference evidence="11" key="1">
    <citation type="journal article" date="2023" name="Science">
        <title>Genome structures resolve the early diversification of teleost fishes.</title>
        <authorList>
            <person name="Parey E."/>
            <person name="Louis A."/>
            <person name="Montfort J."/>
            <person name="Bouchez O."/>
            <person name="Roques C."/>
            <person name="Iampietro C."/>
            <person name="Lluch J."/>
            <person name="Castinel A."/>
            <person name="Donnadieu C."/>
            <person name="Desvignes T."/>
            <person name="Floi Bucao C."/>
            <person name="Jouanno E."/>
            <person name="Wen M."/>
            <person name="Mejri S."/>
            <person name="Dirks R."/>
            <person name="Jansen H."/>
            <person name="Henkel C."/>
            <person name="Chen W.J."/>
            <person name="Zahm M."/>
            <person name="Cabau C."/>
            <person name="Klopp C."/>
            <person name="Thompson A.W."/>
            <person name="Robinson-Rechavi M."/>
            <person name="Braasch I."/>
            <person name="Lecointre G."/>
            <person name="Bobe J."/>
            <person name="Postlethwait J.H."/>
            <person name="Berthelot C."/>
            <person name="Roest Crollius H."/>
            <person name="Guiguen Y."/>
        </authorList>
    </citation>
    <scope>NUCLEOTIDE SEQUENCE</scope>
    <source>
        <strain evidence="11">WJC10195</strain>
    </source>
</reference>
<dbReference type="InterPro" id="IPR029034">
    <property type="entry name" value="Cystine-knot_cytokine"/>
</dbReference>
<dbReference type="PROSITE" id="PS00250">
    <property type="entry name" value="TGF_BETA_1"/>
    <property type="match status" value="1"/>
</dbReference>
<feature type="region of interest" description="Disordered" evidence="9">
    <location>
        <begin position="58"/>
        <end position="95"/>
    </location>
</feature>
<dbReference type="AlphaFoldDB" id="A0A9Q1EGC4"/>